<evidence type="ECO:0000313" key="1">
    <source>
        <dbReference type="EMBL" id="GHI27190.1"/>
    </source>
</evidence>
<reference evidence="1" key="1">
    <citation type="submission" date="2024-05" db="EMBL/GenBank/DDBJ databases">
        <title>Whole genome shotgun sequence of Streptomyces hydrogenans NBRC 13475.</title>
        <authorList>
            <person name="Komaki H."/>
            <person name="Tamura T."/>
        </authorList>
    </citation>
    <scope>NUCLEOTIDE SEQUENCE</scope>
    <source>
        <strain evidence="1">NBRC 13475</strain>
    </source>
</reference>
<dbReference type="Proteomes" id="UP001052739">
    <property type="component" value="Unassembled WGS sequence"/>
</dbReference>
<dbReference type="EMBL" id="BNDW01000117">
    <property type="protein sequence ID" value="GHI27190.1"/>
    <property type="molecule type" value="Genomic_DNA"/>
</dbReference>
<evidence type="ECO:0000313" key="2">
    <source>
        <dbReference type="Proteomes" id="UP001052739"/>
    </source>
</evidence>
<accession>A0ABQ3PQA1</accession>
<gene>
    <name evidence="1" type="ORF">Shyd_85610</name>
</gene>
<name>A0ABQ3PQA1_9ACTN</name>
<comment type="caution">
    <text evidence="1">The sequence shown here is derived from an EMBL/GenBank/DDBJ whole genome shotgun (WGS) entry which is preliminary data.</text>
</comment>
<dbReference type="RefSeq" id="WP_190225814.1">
    <property type="nucleotide sequence ID" value="NZ_BNBS01000131.1"/>
</dbReference>
<protein>
    <submittedName>
        <fullName evidence="1">Uncharacterized protein</fullName>
    </submittedName>
</protein>
<organism evidence="1 2">
    <name type="scientific">Streptomyces hydrogenans</name>
    <dbReference type="NCBI Taxonomy" id="1873719"/>
    <lineage>
        <taxon>Bacteria</taxon>
        <taxon>Bacillati</taxon>
        <taxon>Actinomycetota</taxon>
        <taxon>Actinomycetes</taxon>
        <taxon>Kitasatosporales</taxon>
        <taxon>Streptomycetaceae</taxon>
        <taxon>Streptomyces</taxon>
    </lineage>
</organism>
<sequence length="127" mass="13701">MDISDEGQPLDPAWLEINNNVCGGLAGAPSASWVAERFIGAGWSSQSGSSWASYEVETSWCRIEVDPTDGDTLLNGVVDPQRFEELAALLTRFGLSFGLELYDDDGRLLREIEARAPSAPHDAATSL</sequence>
<keyword evidence="2" id="KW-1185">Reference proteome</keyword>
<proteinExistence type="predicted"/>